<dbReference type="EMBL" id="LN899824">
    <property type="protein sequence ID" value="CUV28170.1"/>
    <property type="molecule type" value="Genomic_DNA"/>
</dbReference>
<proteinExistence type="predicted"/>
<evidence type="ECO:0000313" key="1">
    <source>
        <dbReference type="EMBL" id="CUV28170.1"/>
    </source>
</evidence>
<sequence>MNQQQLREASAKKHSLHREFELVRQLAQTPHTVNADLRKAAAPALATQASLAAFEYPAEGIVGMSLNTHKAVADEVLDSGYAALDAYRRTARQRLKEVPNQEGVANRGTLLWYQDELKKKTEEVDRIGNSISQMTSCLHDVLRLAQEMAARAGEQDYFRKRVAEVTAKFPLL</sequence>
<reference evidence="1" key="1">
    <citation type="submission" date="2015-10" db="EMBL/GenBank/DDBJ databases">
        <authorList>
            <person name="Gilbert D.G."/>
        </authorList>
    </citation>
    <scope>NUCLEOTIDE SEQUENCE</scope>
    <source>
        <strain evidence="1">Phyl III-seqv23</strain>
    </source>
</reference>
<gene>
    <name evidence="1" type="ORF">RUN1985_v1_170090</name>
</gene>
<dbReference type="AlphaFoldDB" id="A0A0S4V0Z1"/>
<accession>A0A0S4V0Z1</accession>
<organism evidence="1">
    <name type="scientific">Ralstonia solanacearum</name>
    <name type="common">Pseudomonas solanacearum</name>
    <dbReference type="NCBI Taxonomy" id="305"/>
    <lineage>
        <taxon>Bacteria</taxon>
        <taxon>Pseudomonadati</taxon>
        <taxon>Pseudomonadota</taxon>
        <taxon>Betaproteobacteria</taxon>
        <taxon>Burkholderiales</taxon>
        <taxon>Burkholderiaceae</taxon>
        <taxon>Ralstonia</taxon>
        <taxon>Ralstonia solanacearum species complex</taxon>
    </lineage>
</organism>
<name>A0A0S4V0Z1_RALSL</name>
<protein>
    <submittedName>
        <fullName evidence="1">Uncharacterized protein</fullName>
    </submittedName>
</protein>